<feature type="transmembrane region" description="Helical" evidence="1">
    <location>
        <begin position="54"/>
        <end position="73"/>
    </location>
</feature>
<keyword evidence="1" id="KW-1133">Transmembrane helix</keyword>
<keyword evidence="1" id="KW-0812">Transmembrane</keyword>
<protein>
    <recommendedName>
        <fullName evidence="4">DUF304 domain-containing protein</fullName>
    </recommendedName>
</protein>
<evidence type="ECO:0000256" key="1">
    <source>
        <dbReference type="SAM" id="Phobius"/>
    </source>
</evidence>
<dbReference type="OrthoDB" id="671726at2"/>
<evidence type="ECO:0008006" key="4">
    <source>
        <dbReference type="Google" id="ProtNLM"/>
    </source>
</evidence>
<dbReference type="AlphaFoldDB" id="A0A4R0MYD6"/>
<gene>
    <name evidence="2" type="ORF">EZ444_20070</name>
</gene>
<sequence length="178" mass="20286">MLPGDLTAFYDGVCIYATLRSRISIIGKLILLLINAFLISAIIAFSIAGVGLAAIFFLVGEFFVLRYTLWNLFGEEKLIINTKSLSYQHDYGLFVTSLKSIPINMALKVLDLDEATEDAGSYKRLFFLSYDDNHLPFDIYHTTLGLSEYDYRKIIELLNELYLDQMSADYLMPPIHMN</sequence>
<accession>A0A4R0MYD6</accession>
<dbReference type="RefSeq" id="WP_131610941.1">
    <property type="nucleotide sequence ID" value="NZ_SJSM01000016.1"/>
</dbReference>
<organism evidence="2 3">
    <name type="scientific">Pedobacter hiemivivus</name>
    <dbReference type="NCBI Taxonomy" id="2530454"/>
    <lineage>
        <taxon>Bacteria</taxon>
        <taxon>Pseudomonadati</taxon>
        <taxon>Bacteroidota</taxon>
        <taxon>Sphingobacteriia</taxon>
        <taxon>Sphingobacteriales</taxon>
        <taxon>Sphingobacteriaceae</taxon>
        <taxon>Pedobacter</taxon>
    </lineage>
</organism>
<name>A0A4R0MYD6_9SPHI</name>
<keyword evidence="3" id="KW-1185">Reference proteome</keyword>
<keyword evidence="1" id="KW-0472">Membrane</keyword>
<dbReference type="Proteomes" id="UP000291117">
    <property type="component" value="Unassembled WGS sequence"/>
</dbReference>
<comment type="caution">
    <text evidence="2">The sequence shown here is derived from an EMBL/GenBank/DDBJ whole genome shotgun (WGS) entry which is preliminary data.</text>
</comment>
<dbReference type="EMBL" id="SJSM01000016">
    <property type="protein sequence ID" value="TCC91014.1"/>
    <property type="molecule type" value="Genomic_DNA"/>
</dbReference>
<proteinExistence type="predicted"/>
<feature type="transmembrane region" description="Helical" evidence="1">
    <location>
        <begin position="29"/>
        <end position="48"/>
    </location>
</feature>
<evidence type="ECO:0000313" key="2">
    <source>
        <dbReference type="EMBL" id="TCC91014.1"/>
    </source>
</evidence>
<evidence type="ECO:0000313" key="3">
    <source>
        <dbReference type="Proteomes" id="UP000291117"/>
    </source>
</evidence>
<reference evidence="2 3" key="1">
    <citation type="submission" date="2019-02" db="EMBL/GenBank/DDBJ databases">
        <title>Pedobacter sp. RP-3-8 sp. nov., isolated from Arctic soil.</title>
        <authorList>
            <person name="Dahal R.H."/>
        </authorList>
    </citation>
    <scope>NUCLEOTIDE SEQUENCE [LARGE SCALE GENOMIC DNA]</scope>
    <source>
        <strain evidence="2 3">RP-3-8</strain>
    </source>
</reference>